<dbReference type="GO" id="GO:0007030">
    <property type="term" value="P:Golgi organization"/>
    <property type="evidence" value="ECO:0007669"/>
    <property type="project" value="InterPro"/>
</dbReference>
<reference evidence="12" key="1">
    <citation type="submission" date="2020-01" db="EMBL/GenBank/DDBJ databases">
        <authorList>
            <consortium name="DOE Joint Genome Institute"/>
            <person name="Haridas S."/>
            <person name="Albert R."/>
            <person name="Binder M."/>
            <person name="Bloem J."/>
            <person name="Labutti K."/>
            <person name="Salamov A."/>
            <person name="Andreopoulos B."/>
            <person name="Baker S.E."/>
            <person name="Barry K."/>
            <person name="Bills G."/>
            <person name="Bluhm B.H."/>
            <person name="Cannon C."/>
            <person name="Castanera R."/>
            <person name="Culley D.E."/>
            <person name="Daum C."/>
            <person name="Ezra D."/>
            <person name="Gonzalez J.B."/>
            <person name="Henrissat B."/>
            <person name="Kuo A."/>
            <person name="Liang C."/>
            <person name="Lipzen A."/>
            <person name="Lutzoni F."/>
            <person name="Magnuson J."/>
            <person name="Mondo S."/>
            <person name="Nolan M."/>
            <person name="Ohm R."/>
            <person name="Pangilinan J."/>
            <person name="Park H.-J."/>
            <person name="Ramirez L."/>
            <person name="Alfaro M."/>
            <person name="Sun H."/>
            <person name="Tritt A."/>
            <person name="Yoshinaga Y."/>
            <person name="Zwiers L.-H."/>
            <person name="Turgeon B.G."/>
            <person name="Goodwin S.B."/>
            <person name="Spatafora J.W."/>
            <person name="Crous P.W."/>
            <person name="Grigoriev I.V."/>
        </authorList>
    </citation>
    <scope>NUCLEOTIDE SEQUENCE</scope>
    <source>
        <strain evidence="12">IPT5</strain>
    </source>
</reference>
<evidence type="ECO:0000256" key="6">
    <source>
        <dbReference type="ARBA" id="ARBA00023034"/>
    </source>
</evidence>
<keyword evidence="9" id="KW-0175">Coiled coil</keyword>
<dbReference type="OrthoDB" id="332281at2759"/>
<evidence type="ECO:0000256" key="8">
    <source>
        <dbReference type="ARBA" id="ARBA00031344"/>
    </source>
</evidence>
<keyword evidence="4" id="KW-0813">Transport</keyword>
<evidence type="ECO:0000256" key="3">
    <source>
        <dbReference type="ARBA" id="ARBA00020977"/>
    </source>
</evidence>
<keyword evidence="6" id="KW-0333">Golgi apparatus</keyword>
<evidence type="ECO:0000313" key="12">
    <source>
        <dbReference type="EMBL" id="KAF2852048.1"/>
    </source>
</evidence>
<keyword evidence="7" id="KW-0472">Membrane</keyword>
<evidence type="ECO:0000313" key="13">
    <source>
        <dbReference type="Proteomes" id="UP000799423"/>
    </source>
</evidence>
<feature type="compositionally biased region" description="Acidic residues" evidence="10">
    <location>
        <begin position="180"/>
        <end position="196"/>
    </location>
</feature>
<evidence type="ECO:0000256" key="1">
    <source>
        <dbReference type="ARBA" id="ARBA00004395"/>
    </source>
</evidence>
<dbReference type="InterPro" id="IPR024602">
    <property type="entry name" value="COG_su2_N"/>
</dbReference>
<dbReference type="Pfam" id="PF06148">
    <property type="entry name" value="COG2_N"/>
    <property type="match status" value="1"/>
</dbReference>
<dbReference type="InterPro" id="IPR009316">
    <property type="entry name" value="COG2"/>
</dbReference>
<evidence type="ECO:0000259" key="11">
    <source>
        <dbReference type="Pfam" id="PF06148"/>
    </source>
</evidence>
<organism evidence="12 13">
    <name type="scientific">Plenodomus tracheiphilus IPT5</name>
    <dbReference type="NCBI Taxonomy" id="1408161"/>
    <lineage>
        <taxon>Eukaryota</taxon>
        <taxon>Fungi</taxon>
        <taxon>Dikarya</taxon>
        <taxon>Ascomycota</taxon>
        <taxon>Pezizomycotina</taxon>
        <taxon>Dothideomycetes</taxon>
        <taxon>Pleosporomycetidae</taxon>
        <taxon>Pleosporales</taxon>
        <taxon>Pleosporineae</taxon>
        <taxon>Leptosphaeriaceae</taxon>
        <taxon>Plenodomus</taxon>
    </lineage>
</organism>
<evidence type="ECO:0000256" key="2">
    <source>
        <dbReference type="ARBA" id="ARBA00007603"/>
    </source>
</evidence>
<evidence type="ECO:0000256" key="10">
    <source>
        <dbReference type="SAM" id="MobiDB-lite"/>
    </source>
</evidence>
<dbReference type="GO" id="GO:0015031">
    <property type="term" value="P:protein transport"/>
    <property type="evidence" value="ECO:0007669"/>
    <property type="project" value="UniProtKB-KW"/>
</dbReference>
<gene>
    <name evidence="12" type="ORF">T440DRAFT_498080</name>
</gene>
<dbReference type="AlphaFoldDB" id="A0A6A7BD22"/>
<comment type="similarity">
    <text evidence="2">Belongs to the COG2 family.</text>
</comment>
<dbReference type="Proteomes" id="UP000799423">
    <property type="component" value="Unassembled WGS sequence"/>
</dbReference>
<dbReference type="PANTHER" id="PTHR12961">
    <property type="entry name" value="CONSERVED OLIGOMERIC GOLGI COMPLEX COMPONENT 2"/>
    <property type="match status" value="1"/>
</dbReference>
<feature type="domain" description="Conserved oligomeric Golgi complex subunit 2 N-terminal" evidence="11">
    <location>
        <begin position="36"/>
        <end position="107"/>
    </location>
</feature>
<evidence type="ECO:0000256" key="5">
    <source>
        <dbReference type="ARBA" id="ARBA00022927"/>
    </source>
</evidence>
<dbReference type="EMBL" id="MU006300">
    <property type="protein sequence ID" value="KAF2852048.1"/>
    <property type="molecule type" value="Genomic_DNA"/>
</dbReference>
<dbReference type="PANTHER" id="PTHR12961:SF0">
    <property type="entry name" value="CONSERVED OLIGOMERIC GOLGI COMPLEX SUBUNIT 2"/>
    <property type="match status" value="1"/>
</dbReference>
<feature type="region of interest" description="Disordered" evidence="10">
    <location>
        <begin position="178"/>
        <end position="198"/>
    </location>
</feature>
<evidence type="ECO:0000256" key="9">
    <source>
        <dbReference type="SAM" id="Coils"/>
    </source>
</evidence>
<evidence type="ECO:0000256" key="7">
    <source>
        <dbReference type="ARBA" id="ARBA00023136"/>
    </source>
</evidence>
<dbReference type="GO" id="GO:0000139">
    <property type="term" value="C:Golgi membrane"/>
    <property type="evidence" value="ECO:0007669"/>
    <property type="project" value="UniProtKB-SubCell"/>
</dbReference>
<dbReference type="GO" id="GO:0017119">
    <property type="term" value="C:Golgi transport complex"/>
    <property type="evidence" value="ECO:0007669"/>
    <property type="project" value="TreeGrafter"/>
</dbReference>
<comment type="subcellular location">
    <subcellularLocation>
        <location evidence="1">Golgi apparatus membrane</location>
        <topology evidence="1">Peripheral membrane protein</topology>
    </subcellularLocation>
</comment>
<dbReference type="GO" id="GO:0006891">
    <property type="term" value="P:intra-Golgi vesicle-mediated transport"/>
    <property type="evidence" value="ECO:0007669"/>
    <property type="project" value="TreeGrafter"/>
</dbReference>
<proteinExistence type="inferred from homology"/>
<sequence>MSQFYINDSRSNTSSDTASDSDDDPNTLPFAAPLPRSAFLSPHFSAPKYLSTLSNRHQTLEDLRSELRARSQLLNKELLDLVNSNYQDFLNLGNSLHGGEEKVEEVRVGLLGFRKEVGGLRDVVGEREEEVSGLLEERREVRGKIEIGRRIVDLEERLRELEGELVIEMAGTEAIIIGEEVSDSDEDEDEDDEGEEGTYGVSIAKLRRTVMQYRVILELQKSLGEHPFVVAQASRVAKVRSTLLIDLSTALQQAKSAGMSGSGRVMKIMKIYADMEESAEAVKVLKSLKA</sequence>
<feature type="compositionally biased region" description="Low complexity" evidence="10">
    <location>
        <begin position="7"/>
        <end position="18"/>
    </location>
</feature>
<accession>A0A6A7BD22</accession>
<evidence type="ECO:0000256" key="4">
    <source>
        <dbReference type="ARBA" id="ARBA00022448"/>
    </source>
</evidence>
<feature type="region of interest" description="Disordered" evidence="10">
    <location>
        <begin position="1"/>
        <end position="30"/>
    </location>
</feature>
<keyword evidence="5" id="KW-0653">Protein transport</keyword>
<keyword evidence="13" id="KW-1185">Reference proteome</keyword>
<feature type="coiled-coil region" evidence="9">
    <location>
        <begin position="50"/>
        <end position="77"/>
    </location>
</feature>
<protein>
    <recommendedName>
        <fullName evidence="3">Conserved oligomeric Golgi complex subunit 2</fullName>
    </recommendedName>
    <alternativeName>
        <fullName evidence="8">Component of oligomeric Golgi complex 2</fullName>
    </alternativeName>
</protein>
<name>A0A6A7BD22_9PLEO</name>